<proteinExistence type="predicted"/>
<dbReference type="GO" id="GO:0016020">
    <property type="term" value="C:membrane"/>
    <property type="evidence" value="ECO:0007669"/>
    <property type="project" value="UniProtKB-SubCell"/>
</dbReference>
<dbReference type="Proteomes" id="UP000295706">
    <property type="component" value="Unassembled WGS sequence"/>
</dbReference>
<name>A0A4V2X8E7_9BACT</name>
<evidence type="ECO:0000256" key="3">
    <source>
        <dbReference type="ARBA" id="ARBA00022989"/>
    </source>
</evidence>
<comment type="subcellular location">
    <subcellularLocation>
        <location evidence="1">Membrane</location>
        <topology evidence="1">Multi-pass membrane protein</topology>
    </subcellularLocation>
</comment>
<feature type="transmembrane region" description="Helical" evidence="5">
    <location>
        <begin position="70"/>
        <end position="88"/>
    </location>
</feature>
<organism evidence="6 7">
    <name type="scientific">Arundinibacter roseus</name>
    <dbReference type="NCBI Taxonomy" id="2070510"/>
    <lineage>
        <taxon>Bacteria</taxon>
        <taxon>Pseudomonadati</taxon>
        <taxon>Bacteroidota</taxon>
        <taxon>Cytophagia</taxon>
        <taxon>Cytophagales</taxon>
        <taxon>Spirosomataceae</taxon>
        <taxon>Arundinibacter</taxon>
    </lineage>
</organism>
<dbReference type="Pfam" id="PF13564">
    <property type="entry name" value="DoxX_2"/>
    <property type="match status" value="1"/>
</dbReference>
<evidence type="ECO:0000313" key="6">
    <source>
        <dbReference type="EMBL" id="TDB59525.1"/>
    </source>
</evidence>
<accession>A0A4V2X8E7</accession>
<dbReference type="InterPro" id="IPR032808">
    <property type="entry name" value="DoxX"/>
</dbReference>
<keyword evidence="3 5" id="KW-1133">Transmembrane helix</keyword>
<keyword evidence="4 5" id="KW-0472">Membrane</keyword>
<dbReference type="OrthoDB" id="677659at2"/>
<dbReference type="AlphaFoldDB" id="A0A4V2X8E7"/>
<evidence type="ECO:0000256" key="5">
    <source>
        <dbReference type="SAM" id="Phobius"/>
    </source>
</evidence>
<evidence type="ECO:0000313" key="7">
    <source>
        <dbReference type="Proteomes" id="UP000295706"/>
    </source>
</evidence>
<evidence type="ECO:0000256" key="2">
    <source>
        <dbReference type="ARBA" id="ARBA00022692"/>
    </source>
</evidence>
<evidence type="ECO:0000256" key="1">
    <source>
        <dbReference type="ARBA" id="ARBA00004141"/>
    </source>
</evidence>
<evidence type="ECO:0000256" key="4">
    <source>
        <dbReference type="ARBA" id="ARBA00023136"/>
    </source>
</evidence>
<gene>
    <name evidence="6" type="ORF">EZE20_22225</name>
</gene>
<protein>
    <submittedName>
        <fullName evidence="6">DoxX family protein</fullName>
    </submittedName>
</protein>
<feature type="transmembrane region" description="Helical" evidence="5">
    <location>
        <begin position="49"/>
        <end position="65"/>
    </location>
</feature>
<dbReference type="EMBL" id="SMJU01000020">
    <property type="protein sequence ID" value="TDB59525.1"/>
    <property type="molecule type" value="Genomic_DNA"/>
</dbReference>
<reference evidence="6 7" key="1">
    <citation type="submission" date="2019-02" db="EMBL/GenBank/DDBJ databases">
        <title>Arundinibacter roseus gen. nov., sp. nov., a new member of the family Cytophagaceae.</title>
        <authorList>
            <person name="Szuroczki S."/>
            <person name="Khayer B."/>
            <person name="Sproer C."/>
            <person name="Toumi M."/>
            <person name="Szabo A."/>
            <person name="Felfoldi T."/>
            <person name="Schumann P."/>
            <person name="Toth E."/>
        </authorList>
    </citation>
    <scope>NUCLEOTIDE SEQUENCE [LARGE SCALE GENOMIC DNA]</scope>
    <source>
        <strain evidence="6 7">DMA-k-7a</strain>
    </source>
</reference>
<keyword evidence="2 5" id="KW-0812">Transmembrane</keyword>
<feature type="transmembrane region" description="Helical" evidence="5">
    <location>
        <begin position="94"/>
        <end position="112"/>
    </location>
</feature>
<dbReference type="RefSeq" id="WP_132121909.1">
    <property type="nucleotide sequence ID" value="NZ_SMJU01000020.1"/>
</dbReference>
<comment type="caution">
    <text evidence="6">The sequence shown here is derived from an EMBL/GenBank/DDBJ whole genome shotgun (WGS) entry which is preliminary data.</text>
</comment>
<sequence length="124" mass="13655">MSQKTIKITGWALTILLALLFTMSAFMKLTQNQAAITQASSIGIDAGTYLFIGIIEIISLILFLIPRTAILGTLLLVAYMGGAIVTHLQHQESIAMAVIIQIVLWVTAFIRFPELKQRLLTPKN</sequence>
<keyword evidence="7" id="KW-1185">Reference proteome</keyword>